<sequence>MQAQREAPPDLQCKDKFLIQSTVVPVGTTTEDITPSTFSKDNGKYIEENKLRVVFIAPPHSPVLLPMNGASKHEPSNASPILGNQENLPPPLMVAKDVKVLQLAKDPEKLKLPEDLEDLKLANEVKELKSKLNQLVSKLSEAEITIRTLKEEKSTTIKERQTLQEELAILRRNDGVRRVQVGFPFLFVCMVALVSMTLGYLLRRWVY</sequence>
<evidence type="ECO:0000313" key="5">
    <source>
        <dbReference type="EMBL" id="OVA15076.1"/>
    </source>
</evidence>
<dbReference type="Gene3D" id="2.60.40.10">
    <property type="entry name" value="Immunoglobulins"/>
    <property type="match status" value="1"/>
</dbReference>
<feature type="coiled-coil region" evidence="2">
    <location>
        <begin position="122"/>
        <end position="173"/>
    </location>
</feature>
<dbReference type="OrthoDB" id="264603at2759"/>
<dbReference type="InterPro" id="IPR013783">
    <property type="entry name" value="Ig-like_fold"/>
</dbReference>
<evidence type="ECO:0000259" key="4">
    <source>
        <dbReference type="PROSITE" id="PS50202"/>
    </source>
</evidence>
<dbReference type="EMBL" id="MVGT01000924">
    <property type="protein sequence ID" value="OVA15076.1"/>
    <property type="molecule type" value="Genomic_DNA"/>
</dbReference>
<feature type="transmembrane region" description="Helical" evidence="3">
    <location>
        <begin position="181"/>
        <end position="202"/>
    </location>
</feature>
<evidence type="ECO:0000256" key="2">
    <source>
        <dbReference type="SAM" id="Coils"/>
    </source>
</evidence>
<dbReference type="OMA" id="WGAMETE"/>
<dbReference type="InterPro" id="IPR008962">
    <property type="entry name" value="PapD-like_sf"/>
</dbReference>
<dbReference type="InterPro" id="IPR016763">
    <property type="entry name" value="VAP"/>
</dbReference>
<dbReference type="InParanoid" id="A0A200QX76"/>
<evidence type="ECO:0000256" key="3">
    <source>
        <dbReference type="SAM" id="Phobius"/>
    </source>
</evidence>
<proteinExistence type="inferred from homology"/>
<accession>A0A200QX76</accession>
<dbReference type="InterPro" id="IPR000535">
    <property type="entry name" value="MSP_dom"/>
</dbReference>
<gene>
    <name evidence="5" type="ORF">BVC80_949g93</name>
</gene>
<dbReference type="PANTHER" id="PTHR10809">
    <property type="entry name" value="VESICLE-ASSOCIATED MEMBRANE PROTEIN-ASSOCIATED PROTEIN"/>
    <property type="match status" value="1"/>
</dbReference>
<dbReference type="GO" id="GO:0005789">
    <property type="term" value="C:endoplasmic reticulum membrane"/>
    <property type="evidence" value="ECO:0007669"/>
    <property type="project" value="InterPro"/>
</dbReference>
<dbReference type="PROSITE" id="PS50202">
    <property type="entry name" value="MSP"/>
    <property type="match status" value="1"/>
</dbReference>
<feature type="domain" description="MSP" evidence="4">
    <location>
        <begin position="1"/>
        <end position="56"/>
    </location>
</feature>
<keyword evidence="3" id="KW-0472">Membrane</keyword>
<evidence type="ECO:0000313" key="6">
    <source>
        <dbReference type="Proteomes" id="UP000195402"/>
    </source>
</evidence>
<dbReference type="PANTHER" id="PTHR10809:SF148">
    <property type="entry name" value="OS01G0936800 PROTEIN"/>
    <property type="match status" value="1"/>
</dbReference>
<protein>
    <submittedName>
        <fullName evidence="5">MSP domain</fullName>
    </submittedName>
</protein>
<dbReference type="STRING" id="56857.A0A200QX76"/>
<dbReference type="GO" id="GO:0005886">
    <property type="term" value="C:plasma membrane"/>
    <property type="evidence" value="ECO:0007669"/>
    <property type="project" value="TreeGrafter"/>
</dbReference>
<keyword evidence="6" id="KW-1185">Reference proteome</keyword>
<keyword evidence="3" id="KW-0812">Transmembrane</keyword>
<dbReference type="AlphaFoldDB" id="A0A200QX76"/>
<keyword evidence="2" id="KW-0175">Coiled coil</keyword>
<comment type="similarity">
    <text evidence="1">Belongs to the VAMP-associated protein (VAP) (TC 9.B.17) family.</text>
</comment>
<evidence type="ECO:0000256" key="1">
    <source>
        <dbReference type="ARBA" id="ARBA00008932"/>
    </source>
</evidence>
<name>A0A200QX76_MACCD</name>
<dbReference type="Proteomes" id="UP000195402">
    <property type="component" value="Unassembled WGS sequence"/>
</dbReference>
<comment type="caution">
    <text evidence="5">The sequence shown here is derived from an EMBL/GenBank/DDBJ whole genome shotgun (WGS) entry which is preliminary data.</text>
</comment>
<dbReference type="GO" id="GO:0090158">
    <property type="term" value="P:endoplasmic reticulum membrane organization"/>
    <property type="evidence" value="ECO:0007669"/>
    <property type="project" value="TreeGrafter"/>
</dbReference>
<organism evidence="5 6">
    <name type="scientific">Macleaya cordata</name>
    <name type="common">Five-seeded plume-poppy</name>
    <name type="synonym">Bocconia cordata</name>
    <dbReference type="NCBI Taxonomy" id="56857"/>
    <lineage>
        <taxon>Eukaryota</taxon>
        <taxon>Viridiplantae</taxon>
        <taxon>Streptophyta</taxon>
        <taxon>Embryophyta</taxon>
        <taxon>Tracheophyta</taxon>
        <taxon>Spermatophyta</taxon>
        <taxon>Magnoliopsida</taxon>
        <taxon>Ranunculales</taxon>
        <taxon>Papaveraceae</taxon>
        <taxon>Papaveroideae</taxon>
        <taxon>Macleaya</taxon>
    </lineage>
</organism>
<keyword evidence="3" id="KW-1133">Transmembrane helix</keyword>
<dbReference type="SUPFAM" id="SSF49354">
    <property type="entry name" value="PapD-like"/>
    <property type="match status" value="1"/>
</dbReference>
<dbReference type="GO" id="GO:0061817">
    <property type="term" value="P:endoplasmic reticulum-plasma membrane tethering"/>
    <property type="evidence" value="ECO:0007669"/>
    <property type="project" value="TreeGrafter"/>
</dbReference>
<reference evidence="5 6" key="1">
    <citation type="journal article" date="2017" name="Mol. Plant">
        <title>The Genome of Medicinal Plant Macleaya cordata Provides New Insights into Benzylisoquinoline Alkaloids Metabolism.</title>
        <authorList>
            <person name="Liu X."/>
            <person name="Liu Y."/>
            <person name="Huang P."/>
            <person name="Ma Y."/>
            <person name="Qing Z."/>
            <person name="Tang Q."/>
            <person name="Cao H."/>
            <person name="Cheng P."/>
            <person name="Zheng Y."/>
            <person name="Yuan Z."/>
            <person name="Zhou Y."/>
            <person name="Liu J."/>
            <person name="Tang Z."/>
            <person name="Zhuo Y."/>
            <person name="Zhang Y."/>
            <person name="Yu L."/>
            <person name="Huang J."/>
            <person name="Yang P."/>
            <person name="Peng Q."/>
            <person name="Zhang J."/>
            <person name="Jiang W."/>
            <person name="Zhang Z."/>
            <person name="Lin K."/>
            <person name="Ro D.K."/>
            <person name="Chen X."/>
            <person name="Xiong X."/>
            <person name="Shang Y."/>
            <person name="Huang S."/>
            <person name="Zeng J."/>
        </authorList>
    </citation>
    <scope>NUCLEOTIDE SEQUENCE [LARGE SCALE GENOMIC DNA]</scope>
    <source>
        <strain evidence="6">cv. BLH2017</strain>
        <tissue evidence="5">Root</tissue>
    </source>
</reference>